<gene>
    <name evidence="2" type="ORF">H8B15_05355</name>
</gene>
<dbReference type="EMBL" id="JACSCY010000003">
    <property type="protein sequence ID" value="MBC6610335.1"/>
    <property type="molecule type" value="Genomic_DNA"/>
</dbReference>
<name>A0ABR7MGY8_9BACT</name>
<protein>
    <recommendedName>
        <fullName evidence="4">DUF3575 domain-containing protein</fullName>
    </recommendedName>
</protein>
<feature type="chain" id="PRO_5046973722" description="DUF3575 domain-containing protein" evidence="1">
    <location>
        <begin position="22"/>
        <end position="229"/>
    </location>
</feature>
<dbReference type="RefSeq" id="WP_187318642.1">
    <property type="nucleotide sequence ID" value="NZ_JACSCY010000003.1"/>
</dbReference>
<evidence type="ECO:0008006" key="4">
    <source>
        <dbReference type="Google" id="ProtNLM"/>
    </source>
</evidence>
<organism evidence="2 3">
    <name type="scientific">Hymenobacter citatus</name>
    <dbReference type="NCBI Taxonomy" id="2763506"/>
    <lineage>
        <taxon>Bacteria</taxon>
        <taxon>Pseudomonadati</taxon>
        <taxon>Bacteroidota</taxon>
        <taxon>Cytophagia</taxon>
        <taxon>Cytophagales</taxon>
        <taxon>Hymenobacteraceae</taxon>
        <taxon>Hymenobacter</taxon>
    </lineage>
</organism>
<feature type="signal peptide" evidence="1">
    <location>
        <begin position="1"/>
        <end position="21"/>
    </location>
</feature>
<keyword evidence="3" id="KW-1185">Reference proteome</keyword>
<sequence>MKTILASAATAALLLPSVAFAQTERETEAPTAAASTPSTTWLPNTLFKLGTGLTRESGYGSYSGLLLPITLGVERQLTPKFSVYGNISPMLQTGGRYRTSDRSFVQLARINTDLGARYYYNQIKREQRGRAHGPFVGNYLALQLSNDWYSYKPYYATDMRRQYVYDYSGVTALWGMQRRIGNWGLFDGNVGLGVGNHSKYTYNYATNTGEIKRPLSPIAELNIRLSLAH</sequence>
<evidence type="ECO:0000313" key="2">
    <source>
        <dbReference type="EMBL" id="MBC6610335.1"/>
    </source>
</evidence>
<evidence type="ECO:0000256" key="1">
    <source>
        <dbReference type="SAM" id="SignalP"/>
    </source>
</evidence>
<proteinExistence type="predicted"/>
<reference evidence="2 3" key="1">
    <citation type="submission" date="2020-08" db="EMBL/GenBank/DDBJ databases">
        <title>Hymenobacter sp.</title>
        <authorList>
            <person name="Kim M.K."/>
        </authorList>
    </citation>
    <scope>NUCLEOTIDE SEQUENCE [LARGE SCALE GENOMIC DNA]</scope>
    <source>
        <strain evidence="2 3">BT507</strain>
    </source>
</reference>
<accession>A0ABR7MGY8</accession>
<evidence type="ECO:0000313" key="3">
    <source>
        <dbReference type="Proteomes" id="UP000622017"/>
    </source>
</evidence>
<comment type="caution">
    <text evidence="2">The sequence shown here is derived from an EMBL/GenBank/DDBJ whole genome shotgun (WGS) entry which is preliminary data.</text>
</comment>
<keyword evidence="1" id="KW-0732">Signal</keyword>
<dbReference type="Proteomes" id="UP000622017">
    <property type="component" value="Unassembled WGS sequence"/>
</dbReference>